<dbReference type="Proteomes" id="UP000076408">
    <property type="component" value="Unassembled WGS sequence"/>
</dbReference>
<dbReference type="GO" id="GO:0008270">
    <property type="term" value="F:zinc ion binding"/>
    <property type="evidence" value="ECO:0007669"/>
    <property type="project" value="UniProtKB-KW"/>
</dbReference>
<keyword evidence="2" id="KW-0677">Repeat</keyword>
<dbReference type="STRING" id="30069.A0A182YFA9"/>
<keyword evidence="4" id="KW-0862">Zinc</keyword>
<dbReference type="InterPro" id="IPR013087">
    <property type="entry name" value="Znf_C2H2_type"/>
</dbReference>
<feature type="compositionally biased region" description="Polar residues" evidence="5">
    <location>
        <begin position="346"/>
        <end position="356"/>
    </location>
</feature>
<dbReference type="EnsemblMetazoa" id="ASTEI07145-RA">
    <property type="protein sequence ID" value="ASTEI07145-PA"/>
    <property type="gene ID" value="ASTEI07145"/>
</dbReference>
<dbReference type="PROSITE" id="PS50157">
    <property type="entry name" value="ZINC_FINGER_C2H2_2"/>
    <property type="match status" value="2"/>
</dbReference>
<protein>
    <recommendedName>
        <fullName evidence="6">C2H2-type domain-containing protein</fullName>
    </recommendedName>
</protein>
<dbReference type="PANTHER" id="PTHR24379:SF121">
    <property type="entry name" value="C2H2-TYPE DOMAIN-CONTAINING PROTEIN"/>
    <property type="match status" value="1"/>
</dbReference>
<dbReference type="VEuPathDB" id="VectorBase:ASTE006792"/>
<organism evidence="7 8">
    <name type="scientific">Anopheles stephensi</name>
    <name type="common">Indo-Pakistan malaria mosquito</name>
    <dbReference type="NCBI Taxonomy" id="30069"/>
    <lineage>
        <taxon>Eukaryota</taxon>
        <taxon>Metazoa</taxon>
        <taxon>Ecdysozoa</taxon>
        <taxon>Arthropoda</taxon>
        <taxon>Hexapoda</taxon>
        <taxon>Insecta</taxon>
        <taxon>Pterygota</taxon>
        <taxon>Neoptera</taxon>
        <taxon>Endopterygota</taxon>
        <taxon>Diptera</taxon>
        <taxon>Nematocera</taxon>
        <taxon>Culicoidea</taxon>
        <taxon>Culicidae</taxon>
        <taxon>Anophelinae</taxon>
        <taxon>Anopheles</taxon>
    </lineage>
</organism>
<name>A0A182YFA9_ANOST</name>
<feature type="region of interest" description="Disordered" evidence="5">
    <location>
        <begin position="241"/>
        <end position="260"/>
    </location>
</feature>
<reference evidence="8" key="1">
    <citation type="journal article" date="2014" name="Genome Biol.">
        <title>Genome analysis of a major urban malaria vector mosquito, Anopheles stephensi.</title>
        <authorList>
            <person name="Jiang X."/>
            <person name="Peery A."/>
            <person name="Hall A.B."/>
            <person name="Sharma A."/>
            <person name="Chen X.G."/>
            <person name="Waterhouse R.M."/>
            <person name="Komissarov A."/>
            <person name="Riehle M.M."/>
            <person name="Shouche Y."/>
            <person name="Sharakhova M.V."/>
            <person name="Lawson D."/>
            <person name="Pakpour N."/>
            <person name="Arensburger P."/>
            <person name="Davidson V.L."/>
            <person name="Eiglmeier K."/>
            <person name="Emrich S."/>
            <person name="George P."/>
            <person name="Kennedy R.C."/>
            <person name="Mane S.P."/>
            <person name="Maslen G."/>
            <person name="Oringanje C."/>
            <person name="Qi Y."/>
            <person name="Settlage R."/>
            <person name="Tojo M."/>
            <person name="Tubio J.M."/>
            <person name="Unger M.F."/>
            <person name="Wang B."/>
            <person name="Vernick K.D."/>
            <person name="Ribeiro J.M."/>
            <person name="James A.A."/>
            <person name="Michel K."/>
            <person name="Riehle M.A."/>
            <person name="Luckhart S."/>
            <person name="Sharakhov I.V."/>
            <person name="Tu Z."/>
        </authorList>
    </citation>
    <scope>NUCLEOTIDE SEQUENCE [LARGE SCALE GENOMIC DNA]</scope>
    <source>
        <strain evidence="8">Indian</strain>
    </source>
</reference>
<feature type="region of interest" description="Disordered" evidence="5">
    <location>
        <begin position="276"/>
        <end position="295"/>
    </location>
</feature>
<feature type="compositionally biased region" description="Acidic residues" evidence="5">
    <location>
        <begin position="382"/>
        <end position="394"/>
    </location>
</feature>
<evidence type="ECO:0000256" key="4">
    <source>
        <dbReference type="ARBA" id="ARBA00022833"/>
    </source>
</evidence>
<dbReference type="AlphaFoldDB" id="A0A182YFA9"/>
<feature type="region of interest" description="Disordered" evidence="5">
    <location>
        <begin position="363"/>
        <end position="400"/>
    </location>
</feature>
<keyword evidence="3" id="KW-0863">Zinc-finger</keyword>
<feature type="region of interest" description="Disordered" evidence="5">
    <location>
        <begin position="337"/>
        <end position="356"/>
    </location>
</feature>
<dbReference type="PANTHER" id="PTHR24379">
    <property type="entry name" value="KRAB AND ZINC FINGER DOMAIN-CONTAINING"/>
    <property type="match status" value="1"/>
</dbReference>
<keyword evidence="8" id="KW-1185">Reference proteome</keyword>
<feature type="domain" description="C2H2-type" evidence="6">
    <location>
        <begin position="625"/>
        <end position="653"/>
    </location>
</feature>
<evidence type="ECO:0000259" key="6">
    <source>
        <dbReference type="PROSITE" id="PS50157"/>
    </source>
</evidence>
<evidence type="ECO:0000256" key="1">
    <source>
        <dbReference type="ARBA" id="ARBA00022723"/>
    </source>
</evidence>
<evidence type="ECO:0000313" key="8">
    <source>
        <dbReference type="Proteomes" id="UP000076408"/>
    </source>
</evidence>
<accession>A0A182YFA9</accession>
<evidence type="ECO:0000256" key="5">
    <source>
        <dbReference type="SAM" id="MobiDB-lite"/>
    </source>
</evidence>
<keyword evidence="1" id="KW-0479">Metal-binding</keyword>
<dbReference type="Gene3D" id="3.30.160.60">
    <property type="entry name" value="Classic Zinc Finger"/>
    <property type="match status" value="2"/>
</dbReference>
<evidence type="ECO:0000256" key="2">
    <source>
        <dbReference type="ARBA" id="ARBA00022737"/>
    </source>
</evidence>
<dbReference type="PROSITE" id="PS00028">
    <property type="entry name" value="ZINC_FINGER_C2H2_1"/>
    <property type="match status" value="3"/>
</dbReference>
<feature type="domain" description="C2H2-type" evidence="6">
    <location>
        <begin position="439"/>
        <end position="462"/>
    </location>
</feature>
<dbReference type="SMART" id="SM00355">
    <property type="entry name" value="ZnF_C2H2"/>
    <property type="match status" value="8"/>
</dbReference>
<proteinExistence type="predicted"/>
<dbReference type="VEuPathDB" id="VectorBase:ASTEI07145"/>
<dbReference type="VEuPathDB" id="VectorBase:ASTEI20_037858"/>
<sequence>MDILSDIILVMPGTITAEEKRNCIQNTIKLGDHLTHSASAMSKPLLRPVRTYTERTAKSYTYKPHFSLLYKCGLCSAVETSKLAFQKHLLQECPNNKRSYYNCAHCNKMFKDWTTNLESIIEHLYFHGENLYACGNCAYYHYLFENVAAHIIKSAFHSAKCEIKVLRESAEQWECNVCRLKSSFRQTVMEHMQNVHDLPGERFMCSLCNMRMLTKEKSIRHFKENHPNQDVVMIEMYHEAEVENSSNNDDTDSVAGSDASSDLQIIDDVIESFSLSSASDHGDDGEDAVSELGNDDLDDLAEHNLRRKCPVLREHNYCRMACSEIPLTAKVKNENGKQPTELMHDSSATGNVVTESNEPCVDSSAIGADDGASNAVGNSTEEISDSAAEPDDATATDSEILQSLSPSTVMSVLSMERRASRRVAVKKDITSRWINSTKYGCIFCDNSFEHYKSLHMHARIVHGTVSRNFLRDSNADGVAKQAAGASFTGFRLFCIARCFYCDKQDTYAALRMHHDKKHDGKTFVCLDFWNPMKCGLCAYLNGSGNEKDFSHHFQQFHTTISKRYASPYDHIDDSFIQWALTLGKKLTAETEDELKILKYICGTCAEKCDDELRMGMHVASHVLKFHCDYCTKSFRELKALYEHIVMIHRVEEYDPPAAASTASEQMLLDVQMCFINGFILSKREAQFTSHGSLQVLEEGYQKYIEGQLSELDSYKTMLSTMIEANTTCKAFLQNQTTHPVVMLLPVDGNTSEEES</sequence>
<evidence type="ECO:0000313" key="7">
    <source>
        <dbReference type="EnsemblMetazoa" id="ASTEI07145-PA"/>
    </source>
</evidence>
<reference evidence="7" key="2">
    <citation type="submission" date="2020-05" db="UniProtKB">
        <authorList>
            <consortium name="EnsemblMetazoa"/>
        </authorList>
    </citation>
    <scope>IDENTIFICATION</scope>
    <source>
        <strain evidence="7">Indian</strain>
    </source>
</reference>
<feature type="compositionally biased region" description="Acidic residues" evidence="5">
    <location>
        <begin position="283"/>
        <end position="295"/>
    </location>
</feature>
<evidence type="ECO:0000256" key="3">
    <source>
        <dbReference type="ARBA" id="ARBA00022771"/>
    </source>
</evidence>